<evidence type="ECO:0000256" key="8">
    <source>
        <dbReference type="PIRSR" id="PIRSR602401-1"/>
    </source>
</evidence>
<keyword evidence="5 9" id="KW-0560">Oxidoreductase</keyword>
<dbReference type="InterPro" id="IPR017972">
    <property type="entry name" value="Cyt_P450_CS"/>
</dbReference>
<keyword evidence="3 8" id="KW-0349">Heme</keyword>
<keyword evidence="11" id="KW-1185">Reference proteome</keyword>
<dbReference type="InterPro" id="IPR050196">
    <property type="entry name" value="Cytochrome_P450_Monoox"/>
</dbReference>
<dbReference type="GO" id="GO:0004497">
    <property type="term" value="F:monooxygenase activity"/>
    <property type="evidence" value="ECO:0007669"/>
    <property type="project" value="UniProtKB-KW"/>
</dbReference>
<reference evidence="10 11" key="1">
    <citation type="journal article" date="2024" name="BMC Genomics">
        <title>De novo assembly and annotation of Popillia japonica's genome with initial clues to its potential as an invasive pest.</title>
        <authorList>
            <person name="Cucini C."/>
            <person name="Boschi S."/>
            <person name="Funari R."/>
            <person name="Cardaioli E."/>
            <person name="Iannotti N."/>
            <person name="Marturano G."/>
            <person name="Paoli F."/>
            <person name="Bruttini M."/>
            <person name="Carapelli A."/>
            <person name="Frati F."/>
            <person name="Nardi F."/>
        </authorList>
    </citation>
    <scope>NUCLEOTIDE SEQUENCE [LARGE SCALE GENOMIC DNA]</scope>
    <source>
        <strain evidence="10">DMR45628</strain>
    </source>
</reference>
<evidence type="ECO:0000256" key="1">
    <source>
        <dbReference type="ARBA" id="ARBA00001971"/>
    </source>
</evidence>
<dbReference type="PRINTS" id="PR00385">
    <property type="entry name" value="P450"/>
</dbReference>
<evidence type="ECO:0000256" key="9">
    <source>
        <dbReference type="RuleBase" id="RU000461"/>
    </source>
</evidence>
<dbReference type="SUPFAM" id="SSF48264">
    <property type="entry name" value="Cytochrome P450"/>
    <property type="match status" value="1"/>
</dbReference>
<dbReference type="AlphaFoldDB" id="A0AAW1KKC2"/>
<dbReference type="PROSITE" id="PS00086">
    <property type="entry name" value="CYTOCHROME_P450"/>
    <property type="match status" value="1"/>
</dbReference>
<proteinExistence type="inferred from homology"/>
<evidence type="ECO:0000256" key="6">
    <source>
        <dbReference type="ARBA" id="ARBA00023004"/>
    </source>
</evidence>
<keyword evidence="7 9" id="KW-0503">Monooxygenase</keyword>
<dbReference type="GO" id="GO:0005506">
    <property type="term" value="F:iron ion binding"/>
    <property type="evidence" value="ECO:0007669"/>
    <property type="project" value="InterPro"/>
</dbReference>
<comment type="cofactor">
    <cofactor evidence="1 8">
        <name>heme</name>
        <dbReference type="ChEBI" id="CHEBI:30413"/>
    </cofactor>
</comment>
<comment type="similarity">
    <text evidence="2 9">Belongs to the cytochrome P450 family.</text>
</comment>
<dbReference type="InterPro" id="IPR001128">
    <property type="entry name" value="Cyt_P450"/>
</dbReference>
<sequence length="458" mass="53035">MYLFFAFIIFVIIYFYHKRTTKFRAFNSFPGPPGLPVIGNILDLGSNTAEVLSNLQKYQKIYGDVYKLWVGPLFPTLVICDARNLETILSSTIHIKKSTSYLIFNSFLGDGLITNIGNEKWRKHRKLLTPAFHFKILERFLHKFDALGGTLLQKLDEHADDNGFDVFPYITRYTLDVICETSMGLQLNVQHNPDHIYLKNLVEYEHKFTMRQFSLIEKHKQWEIRKQNNEKSDAKEPFLDLLFRVWDNAEISMEEIREELDTFMFAGHDTTATTISFCLFELAKHQDVQHKILEEVHEIIGEDNDQFTVSNLSNLKYLDTVVKEVMRIYTTVPLIERAVADHLEIDGKVIPIGTTLLLFFYGLHNSEQNYTDAKKFDPSRFSSENTVNRDPFSYVPFSAGARNCIGQRFALLEVKASLVKIIKNFILLPVEPEHKLQLAANTILKSLNGVPIRIKRRN</sequence>
<evidence type="ECO:0000256" key="7">
    <source>
        <dbReference type="ARBA" id="ARBA00023033"/>
    </source>
</evidence>
<dbReference type="Pfam" id="PF00067">
    <property type="entry name" value="p450"/>
    <property type="match status" value="2"/>
</dbReference>
<comment type="caution">
    <text evidence="10">The sequence shown here is derived from an EMBL/GenBank/DDBJ whole genome shotgun (WGS) entry which is preliminary data.</text>
</comment>
<dbReference type="InterPro" id="IPR002401">
    <property type="entry name" value="Cyt_P450_E_grp-I"/>
</dbReference>
<gene>
    <name evidence="10" type="ORF">QE152_g21938</name>
</gene>
<feature type="binding site" description="axial binding residue" evidence="8">
    <location>
        <position position="404"/>
    </location>
    <ligand>
        <name>heme</name>
        <dbReference type="ChEBI" id="CHEBI:30413"/>
    </ligand>
    <ligandPart>
        <name>Fe</name>
        <dbReference type="ChEBI" id="CHEBI:18248"/>
    </ligandPart>
</feature>
<dbReference type="PRINTS" id="PR00463">
    <property type="entry name" value="EP450I"/>
</dbReference>
<evidence type="ECO:0000256" key="5">
    <source>
        <dbReference type="ARBA" id="ARBA00023002"/>
    </source>
</evidence>
<dbReference type="GO" id="GO:0020037">
    <property type="term" value="F:heme binding"/>
    <property type="evidence" value="ECO:0007669"/>
    <property type="project" value="InterPro"/>
</dbReference>
<keyword evidence="6 8" id="KW-0408">Iron</keyword>
<dbReference type="PANTHER" id="PTHR24291">
    <property type="entry name" value="CYTOCHROME P450 FAMILY 4"/>
    <property type="match status" value="1"/>
</dbReference>
<evidence type="ECO:0000256" key="3">
    <source>
        <dbReference type="ARBA" id="ARBA00022617"/>
    </source>
</evidence>
<dbReference type="Proteomes" id="UP001458880">
    <property type="component" value="Unassembled WGS sequence"/>
</dbReference>
<keyword evidence="4 8" id="KW-0479">Metal-binding</keyword>
<dbReference type="PANTHER" id="PTHR24291:SF187">
    <property type="entry name" value="CYTOCHROME P450 4AE1-RELATED"/>
    <property type="match status" value="1"/>
</dbReference>
<dbReference type="CDD" id="cd20628">
    <property type="entry name" value="CYP4"/>
    <property type="match status" value="1"/>
</dbReference>
<protein>
    <submittedName>
        <fullName evidence="10">Cytochrome P450</fullName>
    </submittedName>
</protein>
<evidence type="ECO:0000313" key="10">
    <source>
        <dbReference type="EMBL" id="KAK9720670.1"/>
    </source>
</evidence>
<name>A0AAW1KKC2_POPJA</name>
<organism evidence="10 11">
    <name type="scientific">Popillia japonica</name>
    <name type="common">Japanese beetle</name>
    <dbReference type="NCBI Taxonomy" id="7064"/>
    <lineage>
        <taxon>Eukaryota</taxon>
        <taxon>Metazoa</taxon>
        <taxon>Ecdysozoa</taxon>
        <taxon>Arthropoda</taxon>
        <taxon>Hexapoda</taxon>
        <taxon>Insecta</taxon>
        <taxon>Pterygota</taxon>
        <taxon>Neoptera</taxon>
        <taxon>Endopterygota</taxon>
        <taxon>Coleoptera</taxon>
        <taxon>Polyphaga</taxon>
        <taxon>Scarabaeiformia</taxon>
        <taxon>Scarabaeidae</taxon>
        <taxon>Rutelinae</taxon>
        <taxon>Popillia</taxon>
    </lineage>
</organism>
<evidence type="ECO:0000313" key="11">
    <source>
        <dbReference type="Proteomes" id="UP001458880"/>
    </source>
</evidence>
<dbReference type="InterPro" id="IPR036396">
    <property type="entry name" value="Cyt_P450_sf"/>
</dbReference>
<evidence type="ECO:0000256" key="2">
    <source>
        <dbReference type="ARBA" id="ARBA00010617"/>
    </source>
</evidence>
<dbReference type="EMBL" id="JASPKY010000208">
    <property type="protein sequence ID" value="KAK9720670.1"/>
    <property type="molecule type" value="Genomic_DNA"/>
</dbReference>
<evidence type="ECO:0000256" key="4">
    <source>
        <dbReference type="ARBA" id="ARBA00022723"/>
    </source>
</evidence>
<accession>A0AAW1KKC2</accession>
<dbReference type="GO" id="GO:0016705">
    <property type="term" value="F:oxidoreductase activity, acting on paired donors, with incorporation or reduction of molecular oxygen"/>
    <property type="evidence" value="ECO:0007669"/>
    <property type="project" value="InterPro"/>
</dbReference>
<dbReference type="Gene3D" id="1.10.630.10">
    <property type="entry name" value="Cytochrome P450"/>
    <property type="match status" value="1"/>
</dbReference>